<reference evidence="13 14" key="1">
    <citation type="submission" date="2016-07" db="EMBL/GenBank/DDBJ databases">
        <title>Complete genome sequence of Altererythrobacter namhicola JCM 16345T, containing esterase-encoding genes.</title>
        <authorList>
            <person name="Cheng H."/>
            <person name="Wu Y.-H."/>
            <person name="Jian S.-L."/>
            <person name="Huo Y.-Y."/>
            <person name="Wang C.-S."/>
            <person name="Xu X.-W."/>
        </authorList>
    </citation>
    <scope>NUCLEOTIDE SEQUENCE [LARGE SCALE GENOMIC DNA]</scope>
    <source>
        <strain evidence="13 14">JCM 16345</strain>
    </source>
</reference>
<evidence type="ECO:0000256" key="7">
    <source>
        <dbReference type="ARBA" id="ARBA00022833"/>
    </source>
</evidence>
<evidence type="ECO:0000256" key="12">
    <source>
        <dbReference type="ARBA" id="ARBA00048451"/>
    </source>
</evidence>
<dbReference type="SUPFAM" id="SSF53067">
    <property type="entry name" value="Actin-like ATPase domain"/>
    <property type="match status" value="1"/>
</dbReference>
<dbReference type="CDD" id="cd24067">
    <property type="entry name" value="ASKHA_NBD_ROK_BsFRK-like"/>
    <property type="match status" value="1"/>
</dbReference>
<evidence type="ECO:0000256" key="10">
    <source>
        <dbReference type="ARBA" id="ARBA00023277"/>
    </source>
</evidence>
<evidence type="ECO:0000313" key="13">
    <source>
        <dbReference type="EMBL" id="ANU07064.1"/>
    </source>
</evidence>
<dbReference type="GO" id="GO:0008865">
    <property type="term" value="F:fructokinase activity"/>
    <property type="evidence" value="ECO:0007669"/>
    <property type="project" value="UniProtKB-EC"/>
</dbReference>
<dbReference type="PATRIC" id="fig|645517.4.peg.745"/>
<evidence type="ECO:0000256" key="11">
    <source>
        <dbReference type="ARBA" id="ARBA00038887"/>
    </source>
</evidence>
<dbReference type="Pfam" id="PF00480">
    <property type="entry name" value="ROK"/>
    <property type="match status" value="1"/>
</dbReference>
<evidence type="ECO:0000256" key="9">
    <source>
        <dbReference type="ARBA" id="ARBA00022842"/>
    </source>
</evidence>
<dbReference type="GO" id="GO:0046872">
    <property type="term" value="F:metal ion binding"/>
    <property type="evidence" value="ECO:0007669"/>
    <property type="project" value="UniProtKB-KW"/>
</dbReference>
<keyword evidence="3 13" id="KW-0808">Transferase</keyword>
<dbReference type="STRING" id="645517.A6F65_00743"/>
<keyword evidence="8" id="KW-0067">ATP-binding</keyword>
<evidence type="ECO:0000256" key="2">
    <source>
        <dbReference type="ARBA" id="ARBA00006479"/>
    </source>
</evidence>
<dbReference type="Proteomes" id="UP000092698">
    <property type="component" value="Chromosome"/>
</dbReference>
<gene>
    <name evidence="13" type="primary">gmuE</name>
    <name evidence="13" type="ORF">A6F65_00743</name>
</gene>
<keyword evidence="6 13" id="KW-0418">Kinase</keyword>
<dbReference type="PANTHER" id="PTHR42742">
    <property type="entry name" value="TRANSCRIPTIONAL REPRESSOR MPRA"/>
    <property type="match status" value="1"/>
</dbReference>
<keyword evidence="4" id="KW-0479">Metal-binding</keyword>
<keyword evidence="7" id="KW-0862">Zinc</keyword>
<evidence type="ECO:0000256" key="3">
    <source>
        <dbReference type="ARBA" id="ARBA00022679"/>
    </source>
</evidence>
<keyword evidence="14" id="KW-1185">Reference proteome</keyword>
<dbReference type="KEGG" id="anh:A6F65_00743"/>
<keyword evidence="9" id="KW-0460">Magnesium</keyword>
<evidence type="ECO:0000256" key="6">
    <source>
        <dbReference type="ARBA" id="ARBA00022777"/>
    </source>
</evidence>
<keyword evidence="5" id="KW-0547">Nucleotide-binding</keyword>
<comment type="similarity">
    <text evidence="2">Belongs to the ROK (NagC/XylR) family.</text>
</comment>
<dbReference type="FunFam" id="3.30.420.40:FF:000153">
    <property type="entry name" value="Putative fructokinase"/>
    <property type="match status" value="1"/>
</dbReference>
<dbReference type="InterPro" id="IPR000600">
    <property type="entry name" value="ROK"/>
</dbReference>
<dbReference type="InterPro" id="IPR051804">
    <property type="entry name" value="Carb_Metab_Reg_Kinase/Isom"/>
</dbReference>
<keyword evidence="10" id="KW-0119">Carbohydrate metabolism</keyword>
<protein>
    <recommendedName>
        <fullName evidence="11">fructokinase</fullName>
        <ecNumber evidence="11">2.7.1.4</ecNumber>
    </recommendedName>
</protein>
<sequence length="302" mass="31900">MNEKLFGGIEAGGTKFVLAVGTSPTEILASQTIPTRGPSETLAESLTWFEQQGSLKSIGIASFGPVELDRNSSQWGHILDTPKEGWSNCDLAGFFSNNLAIPVGFETDVNGAALGEYHFGAGKDSSALTYVTVGTGIGGGTVIDGRLIHGAGHPELGHMYPRRDAADREFAGKCPFHGDCLEGLASGPAVMARWGSTLSQLPQDHEAHELVAGYLAQMCHSVFAAMATQTIVLGGGVMNTPRLLDRVRVRTKALGAGYLPRESDRQIVRPSLGDGSALSGTMLIAEQAHNTTRSKIDDARAH</sequence>
<evidence type="ECO:0000256" key="5">
    <source>
        <dbReference type="ARBA" id="ARBA00022741"/>
    </source>
</evidence>
<dbReference type="EC" id="2.7.1.4" evidence="11"/>
<dbReference type="GO" id="GO:0005524">
    <property type="term" value="F:ATP binding"/>
    <property type="evidence" value="ECO:0007669"/>
    <property type="project" value="UniProtKB-KW"/>
</dbReference>
<evidence type="ECO:0000256" key="4">
    <source>
        <dbReference type="ARBA" id="ARBA00022723"/>
    </source>
</evidence>
<comment type="catalytic activity">
    <reaction evidence="12">
        <text>D-fructose + ATP = D-fructose 6-phosphate + ADP + H(+)</text>
        <dbReference type="Rhea" id="RHEA:16125"/>
        <dbReference type="ChEBI" id="CHEBI:15378"/>
        <dbReference type="ChEBI" id="CHEBI:30616"/>
        <dbReference type="ChEBI" id="CHEBI:37721"/>
        <dbReference type="ChEBI" id="CHEBI:61527"/>
        <dbReference type="ChEBI" id="CHEBI:456216"/>
        <dbReference type="EC" id="2.7.1.4"/>
    </reaction>
</comment>
<comment type="cofactor">
    <cofactor evidence="1">
        <name>Mg(2+)</name>
        <dbReference type="ChEBI" id="CHEBI:18420"/>
    </cofactor>
</comment>
<dbReference type="PANTHER" id="PTHR42742:SF3">
    <property type="entry name" value="FRUCTOKINASE"/>
    <property type="match status" value="1"/>
</dbReference>
<dbReference type="AlphaFoldDB" id="A0A1C7D6H6"/>
<dbReference type="OrthoDB" id="9783435at2"/>
<evidence type="ECO:0000313" key="14">
    <source>
        <dbReference type="Proteomes" id="UP000092698"/>
    </source>
</evidence>
<dbReference type="RefSeq" id="WP_067786092.1">
    <property type="nucleotide sequence ID" value="NZ_CP016545.1"/>
</dbReference>
<proteinExistence type="inferred from homology"/>
<organism evidence="13 14">
    <name type="scientific">Paraurantiacibacter namhicola</name>
    <dbReference type="NCBI Taxonomy" id="645517"/>
    <lineage>
        <taxon>Bacteria</taxon>
        <taxon>Pseudomonadati</taxon>
        <taxon>Pseudomonadota</taxon>
        <taxon>Alphaproteobacteria</taxon>
        <taxon>Sphingomonadales</taxon>
        <taxon>Erythrobacteraceae</taxon>
        <taxon>Paraurantiacibacter</taxon>
    </lineage>
</organism>
<accession>A0A1C7D6H6</accession>
<dbReference type="EMBL" id="CP016545">
    <property type="protein sequence ID" value="ANU07064.1"/>
    <property type="molecule type" value="Genomic_DNA"/>
</dbReference>
<dbReference type="Gene3D" id="3.30.420.40">
    <property type="match status" value="2"/>
</dbReference>
<name>A0A1C7D6H6_9SPHN</name>
<evidence type="ECO:0000256" key="1">
    <source>
        <dbReference type="ARBA" id="ARBA00001946"/>
    </source>
</evidence>
<evidence type="ECO:0000256" key="8">
    <source>
        <dbReference type="ARBA" id="ARBA00022840"/>
    </source>
</evidence>
<dbReference type="InterPro" id="IPR043129">
    <property type="entry name" value="ATPase_NBD"/>
</dbReference>